<name>A0A7N0ZTR3_KALFE</name>
<keyword evidence="3 6" id="KW-0812">Transmembrane</keyword>
<feature type="transmembrane region" description="Helical" evidence="6">
    <location>
        <begin position="275"/>
        <end position="294"/>
    </location>
</feature>
<feature type="transmembrane region" description="Helical" evidence="6">
    <location>
        <begin position="250"/>
        <end position="269"/>
    </location>
</feature>
<evidence type="ECO:0000256" key="1">
    <source>
        <dbReference type="ARBA" id="ARBA00004141"/>
    </source>
</evidence>
<dbReference type="InterPro" id="IPR037185">
    <property type="entry name" value="EmrE-like"/>
</dbReference>
<feature type="domain" description="EamA" evidence="7">
    <location>
        <begin position="10"/>
        <end position="129"/>
    </location>
</feature>
<dbReference type="Gramene" id="Kaladp0032s0426.1.v1.1">
    <property type="protein sequence ID" value="Kaladp0032s0426.1.v1.1"/>
    <property type="gene ID" value="Kaladp0032s0426.v1.1"/>
</dbReference>
<evidence type="ECO:0000256" key="5">
    <source>
        <dbReference type="ARBA" id="ARBA00023136"/>
    </source>
</evidence>
<evidence type="ECO:0000256" key="6">
    <source>
        <dbReference type="RuleBase" id="RU363077"/>
    </source>
</evidence>
<proteinExistence type="inferred from homology"/>
<dbReference type="SUPFAM" id="SSF103481">
    <property type="entry name" value="Multidrug resistance efflux transporter EmrE"/>
    <property type="match status" value="2"/>
</dbReference>
<sequence length="335" mass="35676">MGCLHSYLPVLTMVLVQLGFAGMNITSKLAMDAGMKPQVIVTYRQIFATIAIAPFAYFLERATLNQYLYFLGLKYSTPTIACAINNTLPAITFLLAVPFGLEKVGIRQRAGQAKLVGTVVCVGGAMLLSFYGGSTLKVPPSGIHWTYAEKLGHEAGSHSSLLGPVLVIGSCVSWATNVSKKYPAPFSSTALMCLASSLQSAVIAVATDHSASAWSLTPAIRLVSTLYAGIVCSALAYCLISWAIAQKGPLYVSVFNPLLLVMVAFMSWALLDEKLFVGTTMGSVLIVAGLYCVLWGKNKEMADPQVANVDSESSSSDGVKKLGDIEMPWQANVPN</sequence>
<feature type="transmembrane region" description="Helical" evidence="6">
    <location>
        <begin position="113"/>
        <end position="131"/>
    </location>
</feature>
<dbReference type="AlphaFoldDB" id="A0A7N0ZTR3"/>
<organism evidence="8 9">
    <name type="scientific">Kalanchoe fedtschenkoi</name>
    <name type="common">Lavender scallops</name>
    <name type="synonym">South American air plant</name>
    <dbReference type="NCBI Taxonomy" id="63787"/>
    <lineage>
        <taxon>Eukaryota</taxon>
        <taxon>Viridiplantae</taxon>
        <taxon>Streptophyta</taxon>
        <taxon>Embryophyta</taxon>
        <taxon>Tracheophyta</taxon>
        <taxon>Spermatophyta</taxon>
        <taxon>Magnoliopsida</taxon>
        <taxon>eudicotyledons</taxon>
        <taxon>Gunneridae</taxon>
        <taxon>Pentapetalae</taxon>
        <taxon>Saxifragales</taxon>
        <taxon>Crassulaceae</taxon>
        <taxon>Kalanchoe</taxon>
    </lineage>
</organism>
<comment type="subcellular location">
    <subcellularLocation>
        <location evidence="1 6">Membrane</location>
        <topology evidence="1 6">Multi-pass membrane protein</topology>
    </subcellularLocation>
</comment>
<evidence type="ECO:0000256" key="3">
    <source>
        <dbReference type="ARBA" id="ARBA00022692"/>
    </source>
</evidence>
<dbReference type="OMA" id="HVNDESQ"/>
<dbReference type="InterPro" id="IPR000620">
    <property type="entry name" value="EamA_dom"/>
</dbReference>
<evidence type="ECO:0000256" key="2">
    <source>
        <dbReference type="ARBA" id="ARBA00007635"/>
    </source>
</evidence>
<evidence type="ECO:0000313" key="8">
    <source>
        <dbReference type="EnsemblPlants" id="Kaladp0032s0426.1.v1.1"/>
    </source>
</evidence>
<dbReference type="EnsemblPlants" id="Kaladp0032s0426.1.v1.1">
    <property type="protein sequence ID" value="Kaladp0032s0426.1.v1.1"/>
    <property type="gene ID" value="Kaladp0032s0426.v1.1"/>
</dbReference>
<accession>A0A7N0ZTR3</accession>
<evidence type="ECO:0000256" key="4">
    <source>
        <dbReference type="ARBA" id="ARBA00022989"/>
    </source>
</evidence>
<keyword evidence="4 6" id="KW-1133">Transmembrane helix</keyword>
<keyword evidence="5 6" id="KW-0472">Membrane</keyword>
<feature type="transmembrane region" description="Helical" evidence="6">
    <location>
        <begin position="219"/>
        <end position="243"/>
    </location>
</feature>
<dbReference type="GO" id="GO:0022857">
    <property type="term" value="F:transmembrane transporter activity"/>
    <property type="evidence" value="ECO:0007669"/>
    <property type="project" value="InterPro"/>
</dbReference>
<dbReference type="Pfam" id="PF00892">
    <property type="entry name" value="EamA"/>
    <property type="match status" value="2"/>
</dbReference>
<feature type="transmembrane region" description="Helical" evidence="6">
    <location>
        <begin position="190"/>
        <end position="207"/>
    </location>
</feature>
<feature type="domain" description="EamA" evidence="7">
    <location>
        <begin position="162"/>
        <end position="294"/>
    </location>
</feature>
<feature type="transmembrane region" description="Helical" evidence="6">
    <location>
        <begin position="78"/>
        <end position="101"/>
    </location>
</feature>
<feature type="transmembrane region" description="Helical" evidence="6">
    <location>
        <begin position="6"/>
        <end position="27"/>
    </location>
</feature>
<keyword evidence="9" id="KW-1185">Reference proteome</keyword>
<comment type="similarity">
    <text evidence="2 6">Belongs to the drug/metabolite transporter (DMT) superfamily. Plant drug/metabolite exporter (P-DME) (TC 2.A.7.4) family.</text>
</comment>
<dbReference type="Proteomes" id="UP000594263">
    <property type="component" value="Unplaced"/>
</dbReference>
<protein>
    <recommendedName>
        <fullName evidence="6">WAT1-related protein</fullName>
    </recommendedName>
</protein>
<dbReference type="InterPro" id="IPR030184">
    <property type="entry name" value="WAT1-related"/>
</dbReference>
<dbReference type="PANTHER" id="PTHR31218">
    <property type="entry name" value="WAT1-RELATED PROTEIN"/>
    <property type="match status" value="1"/>
</dbReference>
<feature type="transmembrane region" description="Helical" evidence="6">
    <location>
        <begin position="161"/>
        <end position="178"/>
    </location>
</feature>
<feature type="transmembrane region" description="Helical" evidence="6">
    <location>
        <begin position="39"/>
        <end position="58"/>
    </location>
</feature>
<evidence type="ECO:0000313" key="9">
    <source>
        <dbReference type="Proteomes" id="UP000594263"/>
    </source>
</evidence>
<dbReference type="GO" id="GO:0016020">
    <property type="term" value="C:membrane"/>
    <property type="evidence" value="ECO:0007669"/>
    <property type="project" value="UniProtKB-SubCell"/>
</dbReference>
<evidence type="ECO:0000259" key="7">
    <source>
        <dbReference type="Pfam" id="PF00892"/>
    </source>
</evidence>
<reference evidence="8" key="1">
    <citation type="submission" date="2021-01" db="UniProtKB">
        <authorList>
            <consortium name="EnsemblPlants"/>
        </authorList>
    </citation>
    <scope>IDENTIFICATION</scope>
</reference>